<dbReference type="SUPFAM" id="SSF55608">
    <property type="entry name" value="Homing endonucleases"/>
    <property type="match status" value="1"/>
</dbReference>
<dbReference type="AlphaFoldDB" id="N0A526"/>
<dbReference type="RefSeq" id="YP_008081973.1">
    <property type="nucleotide sequence ID" value="NC_021436.1"/>
</dbReference>
<reference evidence="3" key="1">
    <citation type="submission" date="2012-12" db="EMBL/GenBank/DDBJ databases">
        <authorList>
            <person name="Pakala S."/>
            <person name="Fedorova N."/>
            <person name="Joardar V."/>
            <person name="Shabalina S."/>
            <person name="Hostetler J."/>
            <person name="Pakala S."/>
            <person name="Zafar N."/>
            <person name="Nierman W."/>
            <person name="Cubeta M."/>
        </authorList>
    </citation>
    <scope>NUCLEOTIDE SEQUENCE</scope>
    <source>
        <strain evidence="3">AG3 Rhs1AP</strain>
    </source>
</reference>
<dbReference type="InterPro" id="IPR027434">
    <property type="entry name" value="Homing_endonucl"/>
</dbReference>
<evidence type="ECO:0000313" key="3">
    <source>
        <dbReference type="EMBL" id="AGK45349.1"/>
    </source>
</evidence>
<dbReference type="InterPro" id="IPR004860">
    <property type="entry name" value="LAGLIDADG_dom"/>
</dbReference>
<protein>
    <submittedName>
        <fullName evidence="3">LAGLIDADG endonuclease family protein</fullName>
    </submittedName>
</protein>
<dbReference type="GO" id="GO:0005739">
    <property type="term" value="C:mitochondrion"/>
    <property type="evidence" value="ECO:0007669"/>
    <property type="project" value="UniProtKB-ARBA"/>
</dbReference>
<keyword evidence="3" id="KW-0540">Nuclease</keyword>
<keyword evidence="3" id="KW-0255">Endonuclease</keyword>
<keyword evidence="3" id="KW-0378">Hydrolase</keyword>
<dbReference type="PANTHER" id="PTHR36181">
    <property type="entry name" value="INTRON-ENCODED ENDONUCLEASE AI3-RELATED"/>
    <property type="match status" value="1"/>
</dbReference>
<comment type="function">
    <text evidence="1">Mitochondrial DNA endonuclease involved in intron homing.</text>
</comment>
<name>N0A526_9AGAM</name>
<feature type="domain" description="Homing endonuclease LAGLIDADG" evidence="2">
    <location>
        <begin position="26"/>
        <end position="128"/>
    </location>
</feature>
<sequence>MNTFINKDNQQGITRDINQKEYLFWLGGFFEGEGSASVSISISSTFKFGVQLQPTFNVSQHENGLPILQSFKDLFGSGYLVKKSGSDLVWVYTLKGYKNMIEKIIPFVDTYVSPFSCKRHEYDVFKEISLRLNSQEHLSQEGLIKLVELAYTYQGKGKFRKRTLNEIIEIIVFVPISSPSASNRNQRRPLGVQHPTGC</sequence>
<dbReference type="Gene3D" id="3.10.28.10">
    <property type="entry name" value="Homing endonucleases"/>
    <property type="match status" value="1"/>
</dbReference>
<reference evidence="3" key="2">
    <citation type="journal article" date="2014" name="FEMS Microbiol. Lett.">
        <title>Mobile elements and mitochondrial genome expansion in the soil fungus and potato pathogen Rhizoctonia solani AG-3.</title>
        <authorList>
            <person name="Losada L."/>
            <person name="Pakala S.B."/>
            <person name="Fedorova N.D."/>
            <person name="Joardar V."/>
            <person name="Shabalina S.A."/>
            <person name="Hostetler J."/>
            <person name="Pakala S.M."/>
            <person name="Zafar N."/>
            <person name="Thomas E."/>
            <person name="Rodriguez-Carres M."/>
            <person name="Dean R."/>
            <person name="Vilgalys R."/>
            <person name="Nierman W.C."/>
            <person name="Cubeta M.A."/>
        </authorList>
    </citation>
    <scope>NUCLEOTIDE SEQUENCE</scope>
    <source>
        <strain evidence="3">AG3 Rhs1AP</strain>
    </source>
</reference>
<dbReference type="GeneID" id="16029580"/>
<organism evidence="3">
    <name type="scientific">Rhizoctonia solani</name>
    <dbReference type="NCBI Taxonomy" id="456999"/>
    <lineage>
        <taxon>Eukaryota</taxon>
        <taxon>Fungi</taxon>
        <taxon>Dikarya</taxon>
        <taxon>Basidiomycota</taxon>
        <taxon>Agaricomycotina</taxon>
        <taxon>Agaricomycetes</taxon>
        <taxon>Cantharellales</taxon>
        <taxon>Ceratobasidiaceae</taxon>
        <taxon>Rhizoctonia</taxon>
    </lineage>
</organism>
<dbReference type="EMBL" id="KC352446">
    <property type="protein sequence ID" value="AGK45349.1"/>
    <property type="molecule type" value="Genomic_DNA"/>
</dbReference>
<geneLocation type="mitochondrion" evidence="3"/>
<dbReference type="PANTHER" id="PTHR36181:SF4">
    <property type="entry name" value="LAGLIDADG ENDONUCLEASE"/>
    <property type="match status" value="1"/>
</dbReference>
<evidence type="ECO:0000256" key="1">
    <source>
        <dbReference type="ARBA" id="ARBA00002670"/>
    </source>
</evidence>
<evidence type="ECO:0000259" key="2">
    <source>
        <dbReference type="Pfam" id="PF00961"/>
    </source>
</evidence>
<gene>
    <name evidence="3" type="ORF">RSOL_m00060</name>
</gene>
<dbReference type="InterPro" id="IPR051289">
    <property type="entry name" value="LAGLIDADG_Endonuclease"/>
</dbReference>
<accession>N0A526</accession>
<dbReference type="GO" id="GO:0004519">
    <property type="term" value="F:endonuclease activity"/>
    <property type="evidence" value="ECO:0007669"/>
    <property type="project" value="UniProtKB-KW"/>
</dbReference>
<proteinExistence type="predicted"/>
<dbReference type="Pfam" id="PF00961">
    <property type="entry name" value="LAGLIDADG_1"/>
    <property type="match status" value="1"/>
</dbReference>
<keyword evidence="3" id="KW-0496">Mitochondrion</keyword>